<feature type="transmembrane region" description="Helical" evidence="2">
    <location>
        <begin position="67"/>
        <end position="84"/>
    </location>
</feature>
<feature type="transmembrane region" description="Helical" evidence="2">
    <location>
        <begin position="507"/>
        <end position="529"/>
    </location>
</feature>
<reference evidence="3" key="1">
    <citation type="journal article" date="2014" name="Int. J. Syst. Evol. Microbiol.">
        <title>Complete genome sequence of Corynebacterium casei LMG S-19264T (=DSM 44701T), isolated from a smear-ripened cheese.</title>
        <authorList>
            <consortium name="US DOE Joint Genome Institute (JGI-PGF)"/>
            <person name="Walter F."/>
            <person name="Albersmeier A."/>
            <person name="Kalinowski J."/>
            <person name="Ruckert C."/>
        </authorList>
    </citation>
    <scope>NUCLEOTIDE SEQUENCE</scope>
    <source>
        <strain evidence="3">JCM 4477</strain>
    </source>
</reference>
<dbReference type="RefSeq" id="WP_229910502.1">
    <property type="nucleotide sequence ID" value="NZ_BNBI01000009.1"/>
</dbReference>
<dbReference type="AlphaFoldDB" id="A0A919E570"/>
<keyword evidence="2" id="KW-1133">Transmembrane helix</keyword>
<gene>
    <name evidence="3" type="ORF">GCM10018772_43240</name>
</gene>
<feature type="compositionally biased region" description="Basic and acidic residues" evidence="1">
    <location>
        <begin position="618"/>
        <end position="628"/>
    </location>
</feature>
<accession>A0A919E570</accession>
<feature type="region of interest" description="Disordered" evidence="1">
    <location>
        <begin position="375"/>
        <end position="462"/>
    </location>
</feature>
<name>A0A919E570_9ACTN</name>
<dbReference type="InterPro" id="IPR045931">
    <property type="entry name" value="DUF6350"/>
</dbReference>
<organism evidence="3 4">
    <name type="scientific">Streptomyces fumanus</name>
    <dbReference type="NCBI Taxonomy" id="67302"/>
    <lineage>
        <taxon>Bacteria</taxon>
        <taxon>Bacillati</taxon>
        <taxon>Actinomycetota</taxon>
        <taxon>Actinomycetes</taxon>
        <taxon>Kitasatosporales</taxon>
        <taxon>Streptomycetaceae</taxon>
        <taxon>Streptomyces</taxon>
    </lineage>
</organism>
<evidence type="ECO:0000256" key="1">
    <source>
        <dbReference type="SAM" id="MobiDB-lite"/>
    </source>
</evidence>
<feature type="transmembrane region" description="Helical" evidence="2">
    <location>
        <begin position="351"/>
        <end position="371"/>
    </location>
</feature>
<reference evidence="3" key="2">
    <citation type="submission" date="2020-09" db="EMBL/GenBank/DDBJ databases">
        <authorList>
            <person name="Sun Q."/>
            <person name="Ohkuma M."/>
        </authorList>
    </citation>
    <scope>NUCLEOTIDE SEQUENCE</scope>
    <source>
        <strain evidence="3">JCM 4477</strain>
    </source>
</reference>
<feature type="region of interest" description="Disordered" evidence="1">
    <location>
        <begin position="594"/>
        <end position="652"/>
    </location>
</feature>
<feature type="transmembrane region" description="Helical" evidence="2">
    <location>
        <begin position="473"/>
        <end position="495"/>
    </location>
</feature>
<comment type="caution">
    <text evidence="3">The sequence shown here is derived from an EMBL/GenBank/DDBJ whole genome shotgun (WGS) entry which is preliminary data.</text>
</comment>
<dbReference type="EMBL" id="BNBI01000009">
    <property type="protein sequence ID" value="GHF13395.1"/>
    <property type="molecule type" value="Genomic_DNA"/>
</dbReference>
<feature type="transmembrane region" description="Helical" evidence="2">
    <location>
        <begin position="246"/>
        <end position="267"/>
    </location>
</feature>
<dbReference type="Pfam" id="PF19877">
    <property type="entry name" value="DUF6350"/>
    <property type="match status" value="1"/>
</dbReference>
<keyword evidence="4" id="KW-1185">Reference proteome</keyword>
<feature type="compositionally biased region" description="Pro residues" evidence="1">
    <location>
        <begin position="444"/>
        <end position="454"/>
    </location>
</feature>
<protein>
    <recommendedName>
        <fullName evidence="5">Integral membrane protein</fullName>
    </recommendedName>
</protein>
<feature type="compositionally biased region" description="Basic and acidic residues" evidence="1">
    <location>
        <begin position="379"/>
        <end position="392"/>
    </location>
</feature>
<evidence type="ECO:0000256" key="2">
    <source>
        <dbReference type="SAM" id="Phobius"/>
    </source>
</evidence>
<dbReference type="Proteomes" id="UP000630718">
    <property type="component" value="Unassembled WGS sequence"/>
</dbReference>
<evidence type="ECO:0000313" key="3">
    <source>
        <dbReference type="EMBL" id="GHF13395.1"/>
    </source>
</evidence>
<feature type="transmembrane region" description="Helical" evidence="2">
    <location>
        <begin position="28"/>
        <end position="55"/>
    </location>
</feature>
<evidence type="ECO:0000313" key="4">
    <source>
        <dbReference type="Proteomes" id="UP000630718"/>
    </source>
</evidence>
<feature type="compositionally biased region" description="Basic and acidic residues" evidence="1">
    <location>
        <begin position="405"/>
        <end position="428"/>
    </location>
</feature>
<evidence type="ECO:0008006" key="5">
    <source>
        <dbReference type="Google" id="ProtNLM"/>
    </source>
</evidence>
<feature type="transmembrane region" description="Helical" evidence="2">
    <location>
        <begin position="192"/>
        <end position="211"/>
    </location>
</feature>
<feature type="transmembrane region" description="Helical" evidence="2">
    <location>
        <begin position="96"/>
        <end position="115"/>
    </location>
</feature>
<feature type="transmembrane region" description="Helical" evidence="2">
    <location>
        <begin position="288"/>
        <end position="310"/>
    </location>
</feature>
<sequence length="652" mass="65952">MAGVIHTTVRRPPLSVLLARWRDRSPGLAAGLLGGAIAAGLGLCAVAVLVMLLWISSPYPDSGPGGALHMTAALWVLAHGVELVRVERLGGGSAPVGVTPLLFLLLPVWLLHRAARDATDVDDGVGLAVGPGMPSATRVGRPGVRADRAAAPPHVSARIAWAGVVLGYLGVALPVVLYAAGGALRPSWPWTVLWLPLVTMAAAGAGVWTAFGRPGGPVGRALRVLPWHLRVLIVEPDARVGAAARAAGAGTAVLVGGGALLLAVSLVGHGGAARGSFLRLSEGWSGQIAVLLLCLALVPNAAVWASAYALGPGFVLGTGHLVGPYASAPAPLLPPFPLLAAVPDAGPGTPLHWATGVVPLAAGVTAGWFTARSATEHCGNPDHGHAPGHPDDPAPTTSDPGTRPDATRTDGTRPDARKPDASDAKRPGGPEPGAPGPGGREPATPRPRPGPGPWDPDGTPAGAWPLGRTAVSAALSAVLCAVLVALLTALAGGALGNAALARFGPVWWQAGGAALVWTATVAVPTAVAVRIWRCLGGRGTAGRTGAGAATAPDDGTRGDRRYLGIPVPGLDRRLRVPVPVLDRRRLRVPVPALGDWSLPRKAPRSPAPTPTPAPLYDHAAHPDLKDGDGGDDSALHPYDLVPPEPPTGPTTP</sequence>
<feature type="compositionally biased region" description="Pro residues" evidence="1">
    <location>
        <begin position="640"/>
        <end position="652"/>
    </location>
</feature>
<keyword evidence="2" id="KW-0472">Membrane</keyword>
<feature type="transmembrane region" description="Helical" evidence="2">
    <location>
        <begin position="159"/>
        <end position="180"/>
    </location>
</feature>
<keyword evidence="2" id="KW-0812">Transmembrane</keyword>
<feature type="region of interest" description="Disordered" evidence="1">
    <location>
        <begin position="542"/>
        <end position="562"/>
    </location>
</feature>
<proteinExistence type="predicted"/>